<sequence length="116" mass="12616">MAEPVDPFGGRELDLLDGVSRPGLSDEQKREVWRRWKQGESLSEIGRALGRVAGVVHNVVSTNGGVVPATRTRSPGALSLAEREDISRGLARKESFRAIAAGLGRWPSIWPVSIRC</sequence>
<proteinExistence type="predicted"/>
<organism evidence="2 3">
    <name type="scientific">Halopolyspora algeriensis</name>
    <dbReference type="NCBI Taxonomy" id="1500506"/>
    <lineage>
        <taxon>Bacteria</taxon>
        <taxon>Bacillati</taxon>
        <taxon>Actinomycetota</taxon>
        <taxon>Actinomycetes</taxon>
        <taxon>Actinomycetes incertae sedis</taxon>
        <taxon>Halopolyspora</taxon>
    </lineage>
</organism>
<dbReference type="InterPro" id="IPR025246">
    <property type="entry name" value="IS30-like_HTH"/>
</dbReference>
<comment type="caution">
    <text evidence="2">The sequence shown here is derived from an EMBL/GenBank/DDBJ whole genome shotgun (WGS) entry which is preliminary data.</text>
</comment>
<reference evidence="2 3" key="1">
    <citation type="submission" date="2018-07" db="EMBL/GenBank/DDBJ databases">
        <title>Genomic Encyclopedia of Type Strains, Phase III (KMG-III): the genomes of soil and plant-associated and newly described type strains.</title>
        <authorList>
            <person name="Whitman W."/>
        </authorList>
    </citation>
    <scope>NUCLEOTIDE SEQUENCE [LARGE SCALE GENOMIC DNA]</scope>
    <source>
        <strain evidence="2 3">CECT 8575</strain>
    </source>
</reference>
<name>A0A368VL63_9ACTN</name>
<evidence type="ECO:0000259" key="1">
    <source>
        <dbReference type="Pfam" id="PF13936"/>
    </source>
</evidence>
<evidence type="ECO:0000313" key="3">
    <source>
        <dbReference type="Proteomes" id="UP000253495"/>
    </source>
</evidence>
<gene>
    <name evidence="2" type="ORF">DFQ14_109131</name>
</gene>
<keyword evidence="3" id="KW-1185">Reference proteome</keyword>
<evidence type="ECO:0000313" key="2">
    <source>
        <dbReference type="EMBL" id="RCW41054.1"/>
    </source>
</evidence>
<dbReference type="OrthoDB" id="9803231at2"/>
<protein>
    <submittedName>
        <fullName evidence="2">Helix-turn-helix protein</fullName>
    </submittedName>
</protein>
<feature type="domain" description="Transposase IS30-like HTH" evidence="1">
    <location>
        <begin position="78"/>
        <end position="108"/>
    </location>
</feature>
<dbReference type="Proteomes" id="UP000253495">
    <property type="component" value="Unassembled WGS sequence"/>
</dbReference>
<dbReference type="Pfam" id="PF13936">
    <property type="entry name" value="HTH_38"/>
    <property type="match status" value="1"/>
</dbReference>
<accession>A0A368VL63</accession>
<dbReference type="AlphaFoldDB" id="A0A368VL63"/>
<dbReference type="EMBL" id="QPJC01000009">
    <property type="protein sequence ID" value="RCW41054.1"/>
    <property type="molecule type" value="Genomic_DNA"/>
</dbReference>